<organism evidence="1 2">
    <name type="scientific">Ottowia flava</name>
    <dbReference type="NCBI Taxonomy" id="2675430"/>
    <lineage>
        <taxon>Bacteria</taxon>
        <taxon>Pseudomonadati</taxon>
        <taxon>Pseudomonadota</taxon>
        <taxon>Betaproteobacteria</taxon>
        <taxon>Burkholderiales</taxon>
        <taxon>Comamonadaceae</taxon>
        <taxon>Ottowia</taxon>
    </lineage>
</organism>
<gene>
    <name evidence="1" type="ORF">ACFSF0_00330</name>
</gene>
<dbReference type="Proteomes" id="UP001597304">
    <property type="component" value="Unassembled WGS sequence"/>
</dbReference>
<dbReference type="RefSeq" id="WP_147914372.1">
    <property type="nucleotide sequence ID" value="NZ_JBHUEJ010000002.1"/>
</dbReference>
<dbReference type="EMBL" id="JBHUEJ010000002">
    <property type="protein sequence ID" value="MFD1709044.1"/>
    <property type="molecule type" value="Genomic_DNA"/>
</dbReference>
<evidence type="ECO:0000313" key="2">
    <source>
        <dbReference type="Proteomes" id="UP001597304"/>
    </source>
</evidence>
<comment type="caution">
    <text evidence="1">The sequence shown here is derived from an EMBL/GenBank/DDBJ whole genome shotgun (WGS) entry which is preliminary data.</text>
</comment>
<proteinExistence type="predicted"/>
<keyword evidence="2" id="KW-1185">Reference proteome</keyword>
<name>A0ABW4KPD1_9BURK</name>
<protein>
    <submittedName>
        <fullName evidence="1">Uncharacterized protein</fullName>
    </submittedName>
</protein>
<accession>A0ABW4KPD1</accession>
<evidence type="ECO:0000313" key="1">
    <source>
        <dbReference type="EMBL" id="MFD1709044.1"/>
    </source>
</evidence>
<reference evidence="2" key="1">
    <citation type="journal article" date="2019" name="Int. J. Syst. Evol. Microbiol.">
        <title>The Global Catalogue of Microorganisms (GCM) 10K type strain sequencing project: providing services to taxonomists for standard genome sequencing and annotation.</title>
        <authorList>
            <consortium name="The Broad Institute Genomics Platform"/>
            <consortium name="The Broad Institute Genome Sequencing Center for Infectious Disease"/>
            <person name="Wu L."/>
            <person name="Ma J."/>
        </authorList>
    </citation>
    <scope>NUCLEOTIDE SEQUENCE [LARGE SCALE GENOMIC DNA]</scope>
    <source>
        <strain evidence="2">LMG 29247</strain>
    </source>
</reference>
<sequence length="275" mass="31667">MKRSVVLDKNYLQAESKQSIHSLCDTYRVVMSGALFYELLTTDVETRRRCFSKFPVRENPVILVEHVGELLRYEVQHGRPCGQPSGHRINMRWVFNAQLRGTDYELPPEALEVLREESIANEAEITGWAGLAESMVALSPNLLTGSDESRANVRSKVERNICNPESALQFFEIMKKAMPNSPLRIWSPLGKWAHLRWLQVMHLFALDLCVRYQGAVSQMLDYKKFRMKLEHDLHDAQILALAVLEGNIATNERKLLRWWRLLQPTIAPISTLRSP</sequence>